<dbReference type="InterPro" id="IPR000300">
    <property type="entry name" value="IPPc"/>
</dbReference>
<dbReference type="EMBL" id="LR862139">
    <property type="protein sequence ID" value="CAD1819519.1"/>
    <property type="molecule type" value="Genomic_DNA"/>
</dbReference>
<dbReference type="InterPro" id="IPR058039">
    <property type="entry name" value="At3g05675-like_ankyrin"/>
</dbReference>
<dbReference type="SUPFAM" id="SSF54695">
    <property type="entry name" value="POZ domain"/>
    <property type="match status" value="1"/>
</dbReference>
<dbReference type="SUPFAM" id="SSF56219">
    <property type="entry name" value="DNase I-like"/>
    <property type="match status" value="1"/>
</dbReference>
<dbReference type="InterPro" id="IPR036691">
    <property type="entry name" value="Endo/exonu/phosph_ase_sf"/>
</dbReference>
<dbReference type="PANTHER" id="PTHR31060:SF5">
    <property type="entry name" value="PRLI-INTERACTING FACTOR G, PUTATIVE, EXPRESSED-RELATED"/>
    <property type="match status" value="1"/>
</dbReference>
<protein>
    <recommendedName>
        <fullName evidence="6">BTB domain-containing protein</fullName>
    </recommendedName>
</protein>
<evidence type="ECO:0000256" key="3">
    <source>
        <dbReference type="ARBA" id="ARBA00010768"/>
    </source>
</evidence>
<dbReference type="InterPro" id="IPR000210">
    <property type="entry name" value="BTB/POZ_dom"/>
</dbReference>
<evidence type="ECO:0000313" key="7">
    <source>
        <dbReference type="EMBL" id="CAD1819519.1"/>
    </source>
</evidence>
<dbReference type="InterPro" id="IPR038920">
    <property type="entry name" value="At3g05675-like"/>
</dbReference>
<dbReference type="Pfam" id="PF25553">
    <property type="entry name" value="BTB-POZ_ANK-like"/>
    <property type="match status" value="1"/>
</dbReference>
<evidence type="ECO:0000256" key="4">
    <source>
        <dbReference type="ARBA" id="ARBA00022786"/>
    </source>
</evidence>
<keyword evidence="4" id="KW-0833">Ubl conjugation pathway</keyword>
<evidence type="ECO:0000259" key="6">
    <source>
        <dbReference type="PROSITE" id="PS50097"/>
    </source>
</evidence>
<dbReference type="AlphaFoldDB" id="A0A6V7NLN0"/>
<comment type="pathway">
    <text evidence="2">Protein modification; protein ubiquitination.</text>
</comment>
<proteinExistence type="inferred from homology"/>
<evidence type="ECO:0000256" key="1">
    <source>
        <dbReference type="ARBA" id="ARBA00002668"/>
    </source>
</evidence>
<name>A0A6V7NLN0_ANACO</name>
<dbReference type="Pfam" id="PF22669">
    <property type="entry name" value="Exo_endo_phos2"/>
    <property type="match status" value="1"/>
</dbReference>
<evidence type="ECO:0000256" key="5">
    <source>
        <dbReference type="SAM" id="MobiDB-lite"/>
    </source>
</evidence>
<dbReference type="GO" id="GO:0016791">
    <property type="term" value="F:phosphatase activity"/>
    <property type="evidence" value="ECO:0007669"/>
    <property type="project" value="InterPro"/>
</dbReference>
<comment type="similarity">
    <text evidence="3">Belongs to the inositol polyphosphate 5-phosphatase family.</text>
</comment>
<dbReference type="CDD" id="cd18186">
    <property type="entry name" value="BTB_POZ_ZBTB_KLHL-like"/>
    <property type="match status" value="1"/>
</dbReference>
<gene>
    <name evidence="7" type="ORF">CB5_LOCUS2730</name>
</gene>
<feature type="compositionally biased region" description="Polar residues" evidence="5">
    <location>
        <begin position="43"/>
        <end position="56"/>
    </location>
</feature>
<feature type="domain" description="BTB" evidence="6">
    <location>
        <begin position="129"/>
        <end position="199"/>
    </location>
</feature>
<sequence length="632" mass="70677">MADFRVRRLESRHTKIRNVPIAVTPEGFWCCPSQAVLQKTLKNQNHQNKQKGSSPPSKAPSVQRAPAISSEKRASTPTRSKGVSDDQKYPPTSDNPALSPMRASERPPKPNSEGQKHKISVGFGQQETSDLKVILYGKEGIAVKMSVHKNILAENSNYFAEKLSRESPVSCIEILDCEDVEIYVETVGLMYCKEVKHRLIKQSVPRVLRILKVAESLGFRACMKSCLDYLEAVPWVGDEEEENVVSSVRHLKTDNYGINPVLKRVSSDLNNPPNHTLAHIMELVLKSSDERGRREMKSLVLKLLKENSICNNGSSDICVETLYNSCKSCLDSLLALFREATEPAFSSRALDGKEPITRHIALEADNLLWLVEILADRHVADEFVLMWASQNELSQLHNKLPIMNRHLISCITARIFVGIGRGEVLPCKETRQLLLNVWLQPLIDDYSWLQHGCRSFDRKVVEEGIGRTILTLPLEDQQTILLSWLGSFLKIGDNCPNLQRAFENKRLVSIDAEDATHEGIRTVGVQKTCEFSTSSALCVCIVTWNMNNKMPTENLSKLVSSDQKFDLLVVGLQEAPRCNLAQVLQAAIADTHILLGETTMQSIQLFLFGAKSSTKYIREMEVDKESVGGCGG</sequence>
<accession>A0A6V7NLN0</accession>
<organism evidence="7">
    <name type="scientific">Ananas comosus var. bracteatus</name>
    <name type="common">red pineapple</name>
    <dbReference type="NCBI Taxonomy" id="296719"/>
    <lineage>
        <taxon>Eukaryota</taxon>
        <taxon>Viridiplantae</taxon>
        <taxon>Streptophyta</taxon>
        <taxon>Embryophyta</taxon>
        <taxon>Tracheophyta</taxon>
        <taxon>Spermatophyta</taxon>
        <taxon>Magnoliopsida</taxon>
        <taxon>Liliopsida</taxon>
        <taxon>Poales</taxon>
        <taxon>Bromeliaceae</taxon>
        <taxon>Bromelioideae</taxon>
        <taxon>Ananas</taxon>
    </lineage>
</organism>
<dbReference type="PANTHER" id="PTHR31060">
    <property type="entry name" value="OSJNBA0011J08.25 PROTEIN-RELATED"/>
    <property type="match status" value="1"/>
</dbReference>
<evidence type="ECO:0000256" key="2">
    <source>
        <dbReference type="ARBA" id="ARBA00004906"/>
    </source>
</evidence>
<dbReference type="UniPathway" id="UPA00143"/>
<dbReference type="Gene3D" id="3.60.10.10">
    <property type="entry name" value="Endonuclease/exonuclease/phosphatase"/>
    <property type="match status" value="1"/>
</dbReference>
<reference evidence="7" key="1">
    <citation type="submission" date="2020-07" db="EMBL/GenBank/DDBJ databases">
        <authorList>
            <person name="Lin J."/>
        </authorList>
    </citation>
    <scope>NUCLEOTIDE SEQUENCE</scope>
</reference>
<dbReference type="Gene3D" id="3.30.710.10">
    <property type="entry name" value="Potassium Channel Kv1.1, Chain A"/>
    <property type="match status" value="1"/>
</dbReference>
<dbReference type="PROSITE" id="PS50097">
    <property type="entry name" value="BTB"/>
    <property type="match status" value="1"/>
</dbReference>
<dbReference type="GO" id="GO:0046856">
    <property type="term" value="P:phosphatidylinositol dephosphorylation"/>
    <property type="evidence" value="ECO:0007669"/>
    <property type="project" value="InterPro"/>
</dbReference>
<dbReference type="GO" id="GO:0016567">
    <property type="term" value="P:protein ubiquitination"/>
    <property type="evidence" value="ECO:0007669"/>
    <property type="project" value="UniProtKB-UniPathway"/>
</dbReference>
<comment type="function">
    <text evidence="1">May act as a substrate-specific adapter of an E3 ubiquitin-protein ligase complex (CUL3-RBX1-BTB) which mediates the ubiquitination and subsequent proteasomal degradation of target proteins.</text>
</comment>
<dbReference type="InterPro" id="IPR011333">
    <property type="entry name" value="SKP1/BTB/POZ_sf"/>
</dbReference>
<dbReference type="Pfam" id="PF00651">
    <property type="entry name" value="BTB"/>
    <property type="match status" value="1"/>
</dbReference>
<feature type="region of interest" description="Disordered" evidence="5">
    <location>
        <begin position="43"/>
        <end position="122"/>
    </location>
</feature>